<keyword evidence="2" id="KW-1185">Reference proteome</keyword>
<organism evidence="1 2">
    <name type="scientific">Sphaerobolus stellatus (strain SS14)</name>
    <dbReference type="NCBI Taxonomy" id="990650"/>
    <lineage>
        <taxon>Eukaryota</taxon>
        <taxon>Fungi</taxon>
        <taxon>Dikarya</taxon>
        <taxon>Basidiomycota</taxon>
        <taxon>Agaricomycotina</taxon>
        <taxon>Agaricomycetes</taxon>
        <taxon>Phallomycetidae</taxon>
        <taxon>Geastrales</taxon>
        <taxon>Sphaerobolaceae</taxon>
        <taxon>Sphaerobolus</taxon>
    </lineage>
</organism>
<evidence type="ECO:0000313" key="2">
    <source>
        <dbReference type="Proteomes" id="UP000054279"/>
    </source>
</evidence>
<proteinExistence type="predicted"/>
<sequence>MAQIFPPPTATSCIRVPDWRSFIRRSSYFLSDNMDILSTPEAPVYRTVTLRYLASEMIPSAPTTGKRELQRLLDASDDLQVLKDMGLPPGRSGGNWLT</sequence>
<dbReference type="AlphaFoldDB" id="A0A0C9UV67"/>
<dbReference type="HOGENOM" id="CLU_2335000_0_0_1"/>
<reference evidence="1 2" key="1">
    <citation type="submission" date="2014-06" db="EMBL/GenBank/DDBJ databases">
        <title>Evolutionary Origins and Diversification of the Mycorrhizal Mutualists.</title>
        <authorList>
            <consortium name="DOE Joint Genome Institute"/>
            <consortium name="Mycorrhizal Genomics Consortium"/>
            <person name="Kohler A."/>
            <person name="Kuo A."/>
            <person name="Nagy L.G."/>
            <person name="Floudas D."/>
            <person name="Copeland A."/>
            <person name="Barry K.W."/>
            <person name="Cichocki N."/>
            <person name="Veneault-Fourrey C."/>
            <person name="LaButti K."/>
            <person name="Lindquist E.A."/>
            <person name="Lipzen A."/>
            <person name="Lundell T."/>
            <person name="Morin E."/>
            <person name="Murat C."/>
            <person name="Riley R."/>
            <person name="Ohm R."/>
            <person name="Sun H."/>
            <person name="Tunlid A."/>
            <person name="Henrissat B."/>
            <person name="Grigoriev I.V."/>
            <person name="Hibbett D.S."/>
            <person name="Martin F."/>
        </authorList>
    </citation>
    <scope>NUCLEOTIDE SEQUENCE [LARGE SCALE GENOMIC DNA]</scope>
    <source>
        <strain evidence="1 2">SS14</strain>
    </source>
</reference>
<protein>
    <submittedName>
        <fullName evidence="1">Uncharacterized protein</fullName>
    </submittedName>
</protein>
<gene>
    <name evidence="1" type="ORF">M422DRAFT_258616</name>
</gene>
<dbReference type="EMBL" id="KN837158">
    <property type="protein sequence ID" value="KIJ38744.1"/>
    <property type="molecule type" value="Genomic_DNA"/>
</dbReference>
<name>A0A0C9UV67_SPHS4</name>
<evidence type="ECO:0000313" key="1">
    <source>
        <dbReference type="EMBL" id="KIJ38744.1"/>
    </source>
</evidence>
<dbReference type="Proteomes" id="UP000054279">
    <property type="component" value="Unassembled WGS sequence"/>
</dbReference>
<accession>A0A0C9UV67</accession>